<dbReference type="Proteomes" id="UP000521358">
    <property type="component" value="Unassembled WGS sequence"/>
</dbReference>
<accession>A0A7X6D9Z8</accession>
<dbReference type="PANTHER" id="PTHR38459:SF5">
    <property type="entry name" value="CELL WALL TEICHOIC ACID GLYCOSYLATION PROTEIN GTCA"/>
    <property type="match status" value="1"/>
</dbReference>
<evidence type="ECO:0000259" key="7">
    <source>
        <dbReference type="Pfam" id="PF04138"/>
    </source>
</evidence>
<dbReference type="GO" id="GO:0005886">
    <property type="term" value="C:plasma membrane"/>
    <property type="evidence" value="ECO:0007669"/>
    <property type="project" value="TreeGrafter"/>
</dbReference>
<feature type="transmembrane region" description="Helical" evidence="6">
    <location>
        <begin position="36"/>
        <end position="56"/>
    </location>
</feature>
<dbReference type="AlphaFoldDB" id="A0A7X6D9Z8"/>
<feature type="transmembrane region" description="Helical" evidence="6">
    <location>
        <begin position="107"/>
        <end position="125"/>
    </location>
</feature>
<reference evidence="8 9" key="1">
    <citation type="submission" date="2020-03" db="EMBL/GenBank/DDBJ databases">
        <title>Bacterial samples isolated from urine from healthy bovine heifers (Gyr breed).</title>
        <authorList>
            <person name="Giannattasio-Ferraz S."/>
            <person name="Maskeri L."/>
            <person name="Penido A."/>
            <person name="Barbosa-Stancioli E.F."/>
            <person name="Putonti C."/>
        </authorList>
    </citation>
    <scope>NUCLEOTIDE SEQUENCE [LARGE SCALE GENOMIC DNA]</scope>
    <source>
        <strain evidence="8 9">UFMG-H7</strain>
    </source>
</reference>
<keyword evidence="5 6" id="KW-0472">Membrane</keyword>
<evidence type="ECO:0000256" key="4">
    <source>
        <dbReference type="ARBA" id="ARBA00022989"/>
    </source>
</evidence>
<evidence type="ECO:0000256" key="5">
    <source>
        <dbReference type="ARBA" id="ARBA00023136"/>
    </source>
</evidence>
<evidence type="ECO:0000256" key="2">
    <source>
        <dbReference type="ARBA" id="ARBA00009399"/>
    </source>
</evidence>
<dbReference type="GO" id="GO:0000271">
    <property type="term" value="P:polysaccharide biosynthetic process"/>
    <property type="evidence" value="ECO:0007669"/>
    <property type="project" value="InterPro"/>
</dbReference>
<feature type="transmembrane region" description="Helical" evidence="6">
    <location>
        <begin position="12"/>
        <end position="30"/>
    </location>
</feature>
<keyword evidence="4 6" id="KW-1133">Transmembrane helix</keyword>
<name>A0A7X6D9Z8_9ENTE</name>
<dbReference type="EMBL" id="JAAVMB010000012">
    <property type="protein sequence ID" value="NKC68527.1"/>
    <property type="molecule type" value="Genomic_DNA"/>
</dbReference>
<evidence type="ECO:0000256" key="3">
    <source>
        <dbReference type="ARBA" id="ARBA00022692"/>
    </source>
</evidence>
<gene>
    <name evidence="8" type="ORF">HED35_10545</name>
</gene>
<sequence length="128" mass="15026">MKKKTSQQVNLYFLWGVVTVAFNVIIFYILESMFGMNYQLANFVDWFVTVLFAYIVNKNFVFKSKSKFVIKELILFFGTRLLSFGVEVILLWLFLGILHYNPAISKLLGHSLALIINYFLSKLIFIKY</sequence>
<proteinExistence type="inferred from homology"/>
<comment type="similarity">
    <text evidence="2">Belongs to the GtrA family.</text>
</comment>
<dbReference type="PANTHER" id="PTHR38459">
    <property type="entry name" value="PROPHAGE BACTOPRENOL-LINKED GLUCOSE TRANSLOCASE HOMOLOG"/>
    <property type="match status" value="1"/>
</dbReference>
<feature type="domain" description="GtrA/DPMS transmembrane" evidence="7">
    <location>
        <begin position="12"/>
        <end position="124"/>
    </location>
</feature>
<dbReference type="RefSeq" id="WP_167807715.1">
    <property type="nucleotide sequence ID" value="NZ_JAAVMB010000012.1"/>
</dbReference>
<feature type="transmembrane region" description="Helical" evidence="6">
    <location>
        <begin position="68"/>
        <end position="95"/>
    </location>
</feature>
<dbReference type="Pfam" id="PF04138">
    <property type="entry name" value="GtrA_DPMS_TM"/>
    <property type="match status" value="1"/>
</dbReference>
<comment type="caution">
    <text evidence="8">The sequence shown here is derived from an EMBL/GenBank/DDBJ whole genome shotgun (WGS) entry which is preliminary data.</text>
</comment>
<organism evidence="8 9">
    <name type="scientific">Vagococcus fluvialis</name>
    <dbReference type="NCBI Taxonomy" id="2738"/>
    <lineage>
        <taxon>Bacteria</taxon>
        <taxon>Bacillati</taxon>
        <taxon>Bacillota</taxon>
        <taxon>Bacilli</taxon>
        <taxon>Lactobacillales</taxon>
        <taxon>Enterococcaceae</taxon>
        <taxon>Vagococcus</taxon>
    </lineage>
</organism>
<dbReference type="InterPro" id="IPR007267">
    <property type="entry name" value="GtrA_DPMS_TM"/>
</dbReference>
<evidence type="ECO:0000313" key="9">
    <source>
        <dbReference type="Proteomes" id="UP000521358"/>
    </source>
</evidence>
<protein>
    <submittedName>
        <fullName evidence="8">GtrA family protein</fullName>
    </submittedName>
</protein>
<evidence type="ECO:0000313" key="8">
    <source>
        <dbReference type="EMBL" id="NKC68527.1"/>
    </source>
</evidence>
<keyword evidence="3 6" id="KW-0812">Transmembrane</keyword>
<evidence type="ECO:0000256" key="1">
    <source>
        <dbReference type="ARBA" id="ARBA00004141"/>
    </source>
</evidence>
<comment type="subcellular location">
    <subcellularLocation>
        <location evidence="1">Membrane</location>
        <topology evidence="1">Multi-pass membrane protein</topology>
    </subcellularLocation>
</comment>
<dbReference type="InterPro" id="IPR051401">
    <property type="entry name" value="GtrA_CellWall_Glycosyl"/>
</dbReference>
<evidence type="ECO:0000256" key="6">
    <source>
        <dbReference type="SAM" id="Phobius"/>
    </source>
</evidence>